<dbReference type="AlphaFoldDB" id="A0A1I7TB12"/>
<organism evidence="2 3">
    <name type="scientific">Caenorhabditis tropicalis</name>
    <dbReference type="NCBI Taxonomy" id="1561998"/>
    <lineage>
        <taxon>Eukaryota</taxon>
        <taxon>Metazoa</taxon>
        <taxon>Ecdysozoa</taxon>
        <taxon>Nematoda</taxon>
        <taxon>Chromadorea</taxon>
        <taxon>Rhabditida</taxon>
        <taxon>Rhabditina</taxon>
        <taxon>Rhabditomorpha</taxon>
        <taxon>Rhabditoidea</taxon>
        <taxon>Rhabditidae</taxon>
        <taxon>Peloderinae</taxon>
        <taxon>Caenorhabditis</taxon>
    </lineage>
</organism>
<accession>A0A1I7TB12</accession>
<proteinExistence type="predicted"/>
<dbReference type="Proteomes" id="UP000095282">
    <property type="component" value="Unplaced"/>
</dbReference>
<keyword evidence="2" id="KW-1185">Reference proteome</keyword>
<feature type="chain" id="PRO_5009307276" evidence="1">
    <location>
        <begin position="25"/>
        <end position="101"/>
    </location>
</feature>
<reference evidence="3" key="1">
    <citation type="submission" date="2016-11" db="UniProtKB">
        <authorList>
            <consortium name="WormBaseParasite"/>
        </authorList>
    </citation>
    <scope>IDENTIFICATION</scope>
</reference>
<feature type="signal peptide" evidence="1">
    <location>
        <begin position="1"/>
        <end position="24"/>
    </location>
</feature>
<keyword evidence="1" id="KW-0732">Signal</keyword>
<evidence type="ECO:0000256" key="1">
    <source>
        <dbReference type="SAM" id="SignalP"/>
    </source>
</evidence>
<dbReference type="WBParaSite" id="Csp11.Scaffold567.g4180.t1">
    <property type="protein sequence ID" value="Csp11.Scaffold567.g4180.t1"/>
    <property type="gene ID" value="Csp11.Scaffold567.g4180"/>
</dbReference>
<name>A0A1I7TB12_9PELO</name>
<dbReference type="STRING" id="1561998.A0A1I7TB12"/>
<protein>
    <submittedName>
        <fullName evidence="3">Neuropeptide-Like Protein</fullName>
    </submittedName>
</protein>
<dbReference type="eggNOG" id="ENOG502SGFR">
    <property type="taxonomic scope" value="Eukaryota"/>
</dbReference>
<sequence>MSSRTLSIAVVFVIAALLVSDTEARFKRQTYQYDPYLMSFAHPHPGTKVTQGYLARYAPQDWPKWYSRNMMKWTGESRFSPYDKTDARYPNWHNEFANRRV</sequence>
<evidence type="ECO:0000313" key="2">
    <source>
        <dbReference type="Proteomes" id="UP000095282"/>
    </source>
</evidence>
<evidence type="ECO:0000313" key="3">
    <source>
        <dbReference type="WBParaSite" id="Csp11.Scaffold567.g4180.t1"/>
    </source>
</evidence>